<protein>
    <recommendedName>
        <fullName evidence="4">Scaffolding protein</fullName>
    </recommendedName>
</protein>
<name>A0A9X3QYX4_9HYPH</name>
<organism evidence="2 3">
    <name type="scientific">Agrobacterium salinitolerans</name>
    <dbReference type="NCBI Taxonomy" id="1183413"/>
    <lineage>
        <taxon>Bacteria</taxon>
        <taxon>Pseudomonadati</taxon>
        <taxon>Pseudomonadota</taxon>
        <taxon>Alphaproteobacteria</taxon>
        <taxon>Hyphomicrobiales</taxon>
        <taxon>Rhizobiaceae</taxon>
        <taxon>Rhizobium/Agrobacterium group</taxon>
        <taxon>Agrobacterium</taxon>
    </lineage>
</organism>
<gene>
    <name evidence="2" type="ORF">O9X88_03860</name>
</gene>
<reference evidence="2" key="1">
    <citation type="submission" date="2022-12" db="EMBL/GenBank/DDBJ databases">
        <title>Draft genome sequences of 22 rhizogenic Agrobacterium biovar 1 strains, the causative agent of hairy root disease.</title>
        <authorList>
            <person name="Kim N."/>
            <person name="Vargas P."/>
            <person name="Rediers H."/>
        </authorList>
    </citation>
    <scope>NUCLEOTIDE SEQUENCE</scope>
    <source>
        <strain evidence="2">ST15.13.006</strain>
    </source>
</reference>
<accession>A0A9X3QYX4</accession>
<evidence type="ECO:0000313" key="2">
    <source>
        <dbReference type="EMBL" id="MCZ7936669.1"/>
    </source>
</evidence>
<dbReference type="Proteomes" id="UP001151018">
    <property type="component" value="Unassembled WGS sequence"/>
</dbReference>
<sequence>MESETNNPGSAGTGYTAEEAMTAFSSILESEASDDVVADDVVETVENDDQEIEQVDESDDEQSEWNSEADEEIDGDGSESVEPSEDETAEVPTIADDAKVTLANGETVDFKELKDGYLRMQDYTVGKTQLAREIEETKVARYQLGQSNQEHVKQLKEVVAYEFQLMNPAKLEELRQSDPYEYAEQMDKKQKREEFLRQFHAWEGKNAEEMIAREQEVFKANQLKARDELIAIYPEFGKQETAKPLLHGMTNMMVNDYGISLKELEEVADSRLLRVIYDLHKAKQVKAATSEAKKVLAETPKVTTPKATNSTVRKSKDQAAREEVRRTGSADAATRYFESIL</sequence>
<comment type="caution">
    <text evidence="2">The sequence shown here is derived from an EMBL/GenBank/DDBJ whole genome shotgun (WGS) entry which is preliminary data.</text>
</comment>
<evidence type="ECO:0000256" key="1">
    <source>
        <dbReference type="SAM" id="MobiDB-lite"/>
    </source>
</evidence>
<feature type="region of interest" description="Disordered" evidence="1">
    <location>
        <begin position="299"/>
        <end position="328"/>
    </location>
</feature>
<feature type="compositionally biased region" description="Basic and acidic residues" evidence="1">
    <location>
        <begin position="314"/>
        <end position="328"/>
    </location>
</feature>
<evidence type="ECO:0008006" key="4">
    <source>
        <dbReference type="Google" id="ProtNLM"/>
    </source>
</evidence>
<dbReference type="AlphaFoldDB" id="A0A9X3QYX4"/>
<feature type="compositionally biased region" description="Polar residues" evidence="1">
    <location>
        <begin position="301"/>
        <end position="312"/>
    </location>
</feature>
<proteinExistence type="predicted"/>
<dbReference type="EMBL" id="JAPZLR010000002">
    <property type="protein sequence ID" value="MCZ7936669.1"/>
    <property type="molecule type" value="Genomic_DNA"/>
</dbReference>
<dbReference type="RefSeq" id="WP_269834633.1">
    <property type="nucleotide sequence ID" value="NZ_JAPZLR010000002.1"/>
</dbReference>
<feature type="region of interest" description="Disordered" evidence="1">
    <location>
        <begin position="25"/>
        <end position="94"/>
    </location>
</feature>
<evidence type="ECO:0000313" key="3">
    <source>
        <dbReference type="Proteomes" id="UP001151018"/>
    </source>
</evidence>
<feature type="compositionally biased region" description="Acidic residues" evidence="1">
    <location>
        <begin position="31"/>
        <end position="89"/>
    </location>
</feature>